<evidence type="ECO:0000256" key="3">
    <source>
        <dbReference type="RuleBase" id="RU000411"/>
    </source>
</evidence>
<dbReference type="InterPro" id="IPR023796">
    <property type="entry name" value="Serpin_dom"/>
</dbReference>
<protein>
    <submittedName>
        <fullName evidence="5">Serine protease inhibitor 4</fullName>
    </submittedName>
</protein>
<evidence type="ECO:0000259" key="4">
    <source>
        <dbReference type="SMART" id="SM00093"/>
    </source>
</evidence>
<sequence>MPLQSFQNSAKEYDTRLIEADFSKSVETADRINTAIANLTDNRISKLVEPADIENSNLILTSAIYFKGQWRTPFNPKNTRREKFCDSNGVEVGQVNMMYIRDTFPFAKIDDLQARVIELPYGKYNRTSMLIMLPEKGVSLDKMYSNFQKLTLDDVFEVLKKNQEEFGDDEIDCYIPRFKIETSLDLKSSLEYMDIIDVFSESKADLSDVSIIHTYVSKVIHKAEIEVTEEGTTASGVTRSDFGNRIGAIRFEANRPFCYMIIEKITNTIAFGGFYQTPTLY</sequence>
<evidence type="ECO:0000313" key="5">
    <source>
        <dbReference type="EMBL" id="OWR47217.1"/>
    </source>
</evidence>
<dbReference type="InterPro" id="IPR036186">
    <property type="entry name" value="Serpin_sf"/>
</dbReference>
<dbReference type="EMBL" id="AGBW02011097">
    <property type="protein sequence ID" value="OWR47217.1"/>
    <property type="molecule type" value="Genomic_DNA"/>
</dbReference>
<dbReference type="FunCoup" id="A0A212F0H6">
    <property type="interactions" value="56"/>
</dbReference>
<evidence type="ECO:0000256" key="2">
    <source>
        <dbReference type="ARBA" id="ARBA00022900"/>
    </source>
</evidence>
<dbReference type="Gene3D" id="2.30.39.10">
    <property type="entry name" value="Alpha-1-antitrypsin, domain 1"/>
    <property type="match status" value="1"/>
</dbReference>
<dbReference type="Pfam" id="PF00079">
    <property type="entry name" value="Serpin"/>
    <property type="match status" value="1"/>
</dbReference>
<dbReference type="GO" id="GO:0004867">
    <property type="term" value="F:serine-type endopeptidase inhibitor activity"/>
    <property type="evidence" value="ECO:0007669"/>
    <property type="project" value="UniProtKB-KW"/>
</dbReference>
<gene>
    <name evidence="5" type="ORF">KGM_206417</name>
</gene>
<dbReference type="KEGG" id="dpl:KGM_206417"/>
<keyword evidence="1 5" id="KW-0646">Protease inhibitor</keyword>
<dbReference type="InterPro" id="IPR042185">
    <property type="entry name" value="Serpin_sf_2"/>
</dbReference>
<dbReference type="SMART" id="SM00093">
    <property type="entry name" value="SERPIN"/>
    <property type="match status" value="1"/>
</dbReference>
<dbReference type="InterPro" id="IPR042178">
    <property type="entry name" value="Serpin_sf_1"/>
</dbReference>
<dbReference type="InParanoid" id="A0A212F0H6"/>
<reference evidence="5 6" key="1">
    <citation type="journal article" date="2011" name="Cell">
        <title>The monarch butterfly genome yields insights into long-distance migration.</title>
        <authorList>
            <person name="Zhan S."/>
            <person name="Merlin C."/>
            <person name="Boore J.L."/>
            <person name="Reppert S.M."/>
        </authorList>
    </citation>
    <scope>NUCLEOTIDE SEQUENCE [LARGE SCALE GENOMIC DNA]</scope>
    <source>
        <strain evidence="5">F-2</strain>
    </source>
</reference>
<evidence type="ECO:0000313" key="6">
    <source>
        <dbReference type="Proteomes" id="UP000007151"/>
    </source>
</evidence>
<keyword evidence="6" id="KW-1185">Reference proteome</keyword>
<comment type="caution">
    <text evidence="5">The sequence shown here is derived from an EMBL/GenBank/DDBJ whole genome shotgun (WGS) entry which is preliminary data.</text>
</comment>
<feature type="domain" description="Serpin" evidence="4">
    <location>
        <begin position="3"/>
        <end position="278"/>
    </location>
</feature>
<dbReference type="GO" id="GO:0005615">
    <property type="term" value="C:extracellular space"/>
    <property type="evidence" value="ECO:0007669"/>
    <property type="project" value="InterPro"/>
</dbReference>
<name>A0A212F0H6_DANPL</name>
<evidence type="ECO:0000256" key="1">
    <source>
        <dbReference type="ARBA" id="ARBA00022690"/>
    </source>
</evidence>
<dbReference type="AlphaFoldDB" id="A0A212F0H6"/>
<keyword evidence="2 5" id="KW-0722">Serine protease inhibitor</keyword>
<organism evidence="5 6">
    <name type="scientific">Danaus plexippus plexippus</name>
    <dbReference type="NCBI Taxonomy" id="278856"/>
    <lineage>
        <taxon>Eukaryota</taxon>
        <taxon>Metazoa</taxon>
        <taxon>Ecdysozoa</taxon>
        <taxon>Arthropoda</taxon>
        <taxon>Hexapoda</taxon>
        <taxon>Insecta</taxon>
        <taxon>Pterygota</taxon>
        <taxon>Neoptera</taxon>
        <taxon>Endopterygota</taxon>
        <taxon>Lepidoptera</taxon>
        <taxon>Glossata</taxon>
        <taxon>Ditrysia</taxon>
        <taxon>Papilionoidea</taxon>
        <taxon>Nymphalidae</taxon>
        <taxon>Danainae</taxon>
        <taxon>Danaini</taxon>
        <taxon>Danaina</taxon>
        <taxon>Danaus</taxon>
        <taxon>Danaus</taxon>
    </lineage>
</organism>
<accession>A0A212F0H6</accession>
<dbReference type="eggNOG" id="KOG2392">
    <property type="taxonomic scope" value="Eukaryota"/>
</dbReference>
<dbReference type="Gene3D" id="3.30.497.10">
    <property type="entry name" value="Antithrombin, subunit I, domain 2"/>
    <property type="match status" value="2"/>
</dbReference>
<dbReference type="SUPFAM" id="SSF56574">
    <property type="entry name" value="Serpins"/>
    <property type="match status" value="1"/>
</dbReference>
<dbReference type="InterPro" id="IPR000215">
    <property type="entry name" value="Serpin_fam"/>
</dbReference>
<dbReference type="PANTHER" id="PTHR11461">
    <property type="entry name" value="SERINE PROTEASE INHIBITOR, SERPIN"/>
    <property type="match status" value="1"/>
</dbReference>
<proteinExistence type="inferred from homology"/>
<dbReference type="Proteomes" id="UP000007151">
    <property type="component" value="Unassembled WGS sequence"/>
</dbReference>
<dbReference type="PANTHER" id="PTHR11461:SF367">
    <property type="entry name" value="GH21475P-RELATED"/>
    <property type="match status" value="1"/>
</dbReference>
<comment type="similarity">
    <text evidence="3">Belongs to the serpin family.</text>
</comment>